<protein>
    <submittedName>
        <fullName evidence="2">Transmembrane protein, putative</fullName>
    </submittedName>
</protein>
<proteinExistence type="predicted"/>
<dbReference type="Proteomes" id="UP000009168">
    <property type="component" value="Unassembled WGS sequence"/>
</dbReference>
<keyword evidence="1" id="KW-1133">Transmembrane helix</keyword>
<dbReference type="AlphaFoldDB" id="W7X3C3"/>
<evidence type="ECO:0000313" key="3">
    <source>
        <dbReference type="Proteomes" id="UP000009168"/>
    </source>
</evidence>
<dbReference type="InParanoid" id="W7X3C3"/>
<dbReference type="RefSeq" id="XP_012655528.1">
    <property type="nucleotide sequence ID" value="XM_012800074.1"/>
</dbReference>
<dbReference type="GeneID" id="24441332"/>
<evidence type="ECO:0000256" key="1">
    <source>
        <dbReference type="SAM" id="Phobius"/>
    </source>
</evidence>
<dbReference type="EMBL" id="GG662458">
    <property type="protein sequence ID" value="EWS71942.1"/>
    <property type="molecule type" value="Genomic_DNA"/>
</dbReference>
<sequence>MHLLKKNCTTNYQILNSYLIYYIKNNREKELINSDRQKFKTNICQNIDLSSFYQSYLSYLYKLQINKLRIKKMNVYFRKIIICFVFLIIFSSKVNACQQEIEIQLQQQSIIYTCSDKQIIIQDQQVVSLRIDLSGININSIIIIKNVKIVQIDSINISFCMIDLDNNQNAFIQMNSIQRVQIGNLLINQVLAQQFNLVININNVETIQIEQISINVGYAEENKIVNNEKQIQMSEKTNQNSQYIYESAIIAVFGKYIKIGMNYQKLMK</sequence>
<keyword evidence="3" id="KW-1185">Reference proteome</keyword>
<organism evidence="2 3">
    <name type="scientific">Tetrahymena thermophila (strain SB210)</name>
    <dbReference type="NCBI Taxonomy" id="312017"/>
    <lineage>
        <taxon>Eukaryota</taxon>
        <taxon>Sar</taxon>
        <taxon>Alveolata</taxon>
        <taxon>Ciliophora</taxon>
        <taxon>Intramacronucleata</taxon>
        <taxon>Oligohymenophorea</taxon>
        <taxon>Hymenostomatida</taxon>
        <taxon>Tetrahymenina</taxon>
        <taxon>Tetrahymenidae</taxon>
        <taxon>Tetrahymena</taxon>
    </lineage>
</organism>
<evidence type="ECO:0000313" key="2">
    <source>
        <dbReference type="EMBL" id="EWS71942.1"/>
    </source>
</evidence>
<keyword evidence="1" id="KW-0472">Membrane</keyword>
<keyword evidence="1 2" id="KW-0812">Transmembrane</keyword>
<reference evidence="3" key="1">
    <citation type="journal article" date="2006" name="PLoS Biol.">
        <title>Macronuclear genome sequence of the ciliate Tetrahymena thermophila, a model eukaryote.</title>
        <authorList>
            <person name="Eisen J.A."/>
            <person name="Coyne R.S."/>
            <person name="Wu M."/>
            <person name="Wu D."/>
            <person name="Thiagarajan M."/>
            <person name="Wortman J.R."/>
            <person name="Badger J.H."/>
            <person name="Ren Q."/>
            <person name="Amedeo P."/>
            <person name="Jones K.M."/>
            <person name="Tallon L.J."/>
            <person name="Delcher A.L."/>
            <person name="Salzberg S.L."/>
            <person name="Silva J.C."/>
            <person name="Haas B.J."/>
            <person name="Majoros W.H."/>
            <person name="Farzad M."/>
            <person name="Carlton J.M."/>
            <person name="Smith R.K. Jr."/>
            <person name="Garg J."/>
            <person name="Pearlman R.E."/>
            <person name="Karrer K.M."/>
            <person name="Sun L."/>
            <person name="Manning G."/>
            <person name="Elde N.C."/>
            <person name="Turkewitz A.P."/>
            <person name="Asai D.J."/>
            <person name="Wilkes D.E."/>
            <person name="Wang Y."/>
            <person name="Cai H."/>
            <person name="Collins K."/>
            <person name="Stewart B.A."/>
            <person name="Lee S.R."/>
            <person name="Wilamowska K."/>
            <person name="Weinberg Z."/>
            <person name="Ruzzo W.L."/>
            <person name="Wloga D."/>
            <person name="Gaertig J."/>
            <person name="Frankel J."/>
            <person name="Tsao C.-C."/>
            <person name="Gorovsky M.A."/>
            <person name="Keeling P.J."/>
            <person name="Waller R.F."/>
            <person name="Patron N.J."/>
            <person name="Cherry J.M."/>
            <person name="Stover N.A."/>
            <person name="Krieger C.J."/>
            <person name="del Toro C."/>
            <person name="Ryder H.F."/>
            <person name="Williamson S.C."/>
            <person name="Barbeau R.A."/>
            <person name="Hamilton E.P."/>
            <person name="Orias E."/>
        </authorList>
    </citation>
    <scope>NUCLEOTIDE SEQUENCE [LARGE SCALE GENOMIC DNA]</scope>
    <source>
        <strain evidence="3">SB210</strain>
    </source>
</reference>
<feature type="transmembrane region" description="Helical" evidence="1">
    <location>
        <begin position="76"/>
        <end position="94"/>
    </location>
</feature>
<name>W7X3C3_TETTS</name>
<accession>W7X3C3</accession>
<dbReference type="KEGG" id="tet:TTHERM_000994399"/>
<gene>
    <name evidence="2" type="ORF">TTHERM_000994399</name>
</gene>